<keyword evidence="2" id="KW-1003">Cell membrane</keyword>
<evidence type="ECO:0000256" key="8">
    <source>
        <dbReference type="SAM" id="Phobius"/>
    </source>
</evidence>
<sequence>MWFSTSVATVIGTFITISIFIVQSDYHAGAGFIITGFVTNLNMAMNVIIFACNKNNLLQITKKMLRYGLLIEIIDINGKYKLDSAFTRANYRKSSVLTDCICVNTNKLLNQASARRYFNKTYQWFLWYKEGKQVESLISPGIDYLGPNAQITLINGSNSMIQIWNVYSVGKHLRNPLKLSLINLSPIKESSYKHISKNIMQLQYSRKRNQFHGAILRGATVIDVNDVISNIKIFSLLSDPGKQSGISAFTKYYYELVQILKDHINFRIEFRVARGWAGKLANTSYRLGFLGIMARNEADVGASGIFNRLNRFSDFDIIHQGWKFETAFIYRAYASELSFQIKGDNFLIPLKRDVWLAIIWLFAVISLVYWLLSNVNLKLQLKNNKQLLDARCLQHVQTELTQEEHKRTFGEYTNDYYSSDLRDTLPVSNIFLIIIAAICQQSIISLSRSSAIRILYFVIFINTLLIYNYYTSSVVSGLLSSSLQGPANIDEIITSSLKVSFEDIGYYKVLFKESNSPVVARLIHKKLLSSRKYYDLPVFTNIKTALPFIKDGSYAFHCEVVDAFAEIAKNFEAKELCSLRVIKGLMEMELMNGIVHKNSQYTEIFRFTMHWAREIGLVGRILNNRQPKRLICQSVYFVFPVNLSNMPGLYFILLGTILSLLTSLFEIVYHFYSIQK</sequence>
<keyword evidence="10" id="KW-1185">Reference proteome</keyword>
<comment type="subcellular location">
    <subcellularLocation>
        <location evidence="1">Cell membrane</location>
        <topology evidence="1">Multi-pass membrane protein</topology>
    </subcellularLocation>
</comment>
<name>A0ABM3KAH7_BACDO</name>
<dbReference type="SUPFAM" id="SSF53850">
    <property type="entry name" value="Periplasmic binding protein-like II"/>
    <property type="match status" value="1"/>
</dbReference>
<evidence type="ECO:0000256" key="4">
    <source>
        <dbReference type="ARBA" id="ARBA00022989"/>
    </source>
</evidence>
<dbReference type="RefSeq" id="XP_049318489.1">
    <property type="nucleotide sequence ID" value="XM_049462532.1"/>
</dbReference>
<reference evidence="10" key="1">
    <citation type="submission" date="2025-05" db="UniProtKB">
        <authorList>
            <consortium name="RefSeq"/>
        </authorList>
    </citation>
    <scope>NUCLEOTIDE SEQUENCE [LARGE SCALE GENOMIC DNA]</scope>
</reference>
<dbReference type="GeneID" id="125780337"/>
<evidence type="ECO:0000313" key="11">
    <source>
        <dbReference type="RefSeq" id="XP_049318489.1"/>
    </source>
</evidence>
<evidence type="ECO:0000256" key="2">
    <source>
        <dbReference type="ARBA" id="ARBA00022475"/>
    </source>
</evidence>
<evidence type="ECO:0000259" key="9">
    <source>
        <dbReference type="Pfam" id="PF24576"/>
    </source>
</evidence>
<keyword evidence="3 8" id="KW-0812">Transmembrane</keyword>
<evidence type="ECO:0000256" key="1">
    <source>
        <dbReference type="ARBA" id="ARBA00004651"/>
    </source>
</evidence>
<evidence type="ECO:0000313" key="10">
    <source>
        <dbReference type="Proteomes" id="UP001652620"/>
    </source>
</evidence>
<evidence type="ECO:0000256" key="6">
    <source>
        <dbReference type="ARBA" id="ARBA00023170"/>
    </source>
</evidence>
<evidence type="ECO:0000256" key="7">
    <source>
        <dbReference type="ARBA" id="ARBA00023180"/>
    </source>
</evidence>
<keyword evidence="7" id="KW-0325">Glycoprotein</keyword>
<dbReference type="Pfam" id="PF24576">
    <property type="entry name" value="IR75A_N"/>
    <property type="match status" value="1"/>
</dbReference>
<dbReference type="Gene3D" id="1.10.287.70">
    <property type="match status" value="1"/>
</dbReference>
<evidence type="ECO:0000256" key="5">
    <source>
        <dbReference type="ARBA" id="ARBA00023136"/>
    </source>
</evidence>
<proteinExistence type="predicted"/>
<organism evidence="10 11">
    <name type="scientific">Bactrocera dorsalis</name>
    <name type="common">Oriental fruit fly</name>
    <name type="synonym">Dacus dorsalis</name>
    <dbReference type="NCBI Taxonomy" id="27457"/>
    <lineage>
        <taxon>Eukaryota</taxon>
        <taxon>Metazoa</taxon>
        <taxon>Ecdysozoa</taxon>
        <taxon>Arthropoda</taxon>
        <taxon>Hexapoda</taxon>
        <taxon>Insecta</taxon>
        <taxon>Pterygota</taxon>
        <taxon>Neoptera</taxon>
        <taxon>Endopterygota</taxon>
        <taxon>Diptera</taxon>
        <taxon>Brachycera</taxon>
        <taxon>Muscomorpha</taxon>
        <taxon>Tephritoidea</taxon>
        <taxon>Tephritidae</taxon>
        <taxon>Bactrocera</taxon>
        <taxon>Bactrocera</taxon>
    </lineage>
</organism>
<evidence type="ECO:0000256" key="3">
    <source>
        <dbReference type="ARBA" id="ARBA00022692"/>
    </source>
</evidence>
<feature type="transmembrane region" description="Helical" evidence="8">
    <location>
        <begin position="354"/>
        <end position="372"/>
    </location>
</feature>
<dbReference type="InterPro" id="IPR057074">
    <property type="entry name" value="IR75A_N"/>
</dbReference>
<feature type="transmembrane region" description="Helical" evidence="8">
    <location>
        <begin position="425"/>
        <end position="444"/>
    </location>
</feature>
<accession>A0ABM3KAH7</accession>
<reference evidence="11" key="2">
    <citation type="submission" date="2025-08" db="UniProtKB">
        <authorList>
            <consortium name="RefSeq"/>
        </authorList>
    </citation>
    <scope>IDENTIFICATION</scope>
    <source>
        <tissue evidence="11">Adult</tissue>
    </source>
</reference>
<gene>
    <name evidence="11" type="primary">LOC125780337</name>
</gene>
<dbReference type="InterPro" id="IPR052192">
    <property type="entry name" value="Insect_Ionotropic_Sensory_Rcpt"/>
</dbReference>
<feature type="domain" description="Ionotropic receptor 75a N-terminal" evidence="9">
    <location>
        <begin position="46"/>
        <end position="221"/>
    </location>
</feature>
<dbReference type="PANTHER" id="PTHR42643">
    <property type="entry name" value="IONOTROPIC RECEPTOR 20A-RELATED"/>
    <property type="match status" value="1"/>
</dbReference>
<keyword evidence="5 8" id="KW-0472">Membrane</keyword>
<protein>
    <submittedName>
        <fullName evidence="11">Ionotropic receptor 75a isoform X1</fullName>
    </submittedName>
</protein>
<keyword evidence="6 11" id="KW-0675">Receptor</keyword>
<feature type="transmembrane region" description="Helical" evidence="8">
    <location>
        <begin position="649"/>
        <end position="672"/>
    </location>
</feature>
<dbReference type="PANTHER" id="PTHR42643:SF32">
    <property type="entry name" value="IONOTROPIC RECEPTOR 31A, ISOFORM C-RELATED"/>
    <property type="match status" value="1"/>
</dbReference>
<feature type="transmembrane region" description="Helical" evidence="8">
    <location>
        <begin position="7"/>
        <end position="24"/>
    </location>
</feature>
<dbReference type="Proteomes" id="UP001652620">
    <property type="component" value="Chromosome 1"/>
</dbReference>
<feature type="transmembrane region" description="Helical" evidence="8">
    <location>
        <begin position="451"/>
        <end position="470"/>
    </location>
</feature>
<keyword evidence="4 8" id="KW-1133">Transmembrane helix</keyword>
<feature type="transmembrane region" description="Helical" evidence="8">
    <location>
        <begin position="30"/>
        <end position="52"/>
    </location>
</feature>